<sequence length="137" mass="15654">MVFMRNEVESLANSEFDIPYLGLHIMSGATDEQQAGGVKYYARSHRKAWQAEIGADLTVSQEALRDHDSEKLFDGFIAFDPRTIFHIEEGFAMTIIFGTRDSLRKWAPVRVKDRLTKELFERMEAAGVGFNSEFVED</sequence>
<evidence type="ECO:0000313" key="1">
    <source>
        <dbReference type="EMBL" id="KAL2273277.1"/>
    </source>
</evidence>
<organism evidence="1 2">
    <name type="scientific">Diaporthe vaccinii</name>
    <dbReference type="NCBI Taxonomy" id="105482"/>
    <lineage>
        <taxon>Eukaryota</taxon>
        <taxon>Fungi</taxon>
        <taxon>Dikarya</taxon>
        <taxon>Ascomycota</taxon>
        <taxon>Pezizomycotina</taxon>
        <taxon>Sordariomycetes</taxon>
        <taxon>Sordariomycetidae</taxon>
        <taxon>Diaporthales</taxon>
        <taxon>Diaporthaceae</taxon>
        <taxon>Diaporthe</taxon>
        <taxon>Diaporthe eres species complex</taxon>
    </lineage>
</organism>
<evidence type="ECO:0000313" key="2">
    <source>
        <dbReference type="Proteomes" id="UP001600888"/>
    </source>
</evidence>
<protein>
    <submittedName>
        <fullName evidence="1">Uncharacterized protein</fullName>
    </submittedName>
</protein>
<proteinExistence type="predicted"/>
<reference evidence="1 2" key="1">
    <citation type="submission" date="2024-03" db="EMBL/GenBank/DDBJ databases">
        <title>A high-quality draft genome sequence of Diaporthe vaccinii, a causative agent of upright dieback and viscid rot disease in cranberry plants.</title>
        <authorList>
            <person name="Sarrasin M."/>
            <person name="Lang B.F."/>
            <person name="Burger G."/>
        </authorList>
    </citation>
    <scope>NUCLEOTIDE SEQUENCE [LARGE SCALE GENOMIC DNA]</scope>
    <source>
        <strain evidence="1 2">IS7</strain>
    </source>
</reference>
<accession>A0ABR4DSA4</accession>
<name>A0ABR4DSA4_9PEZI</name>
<gene>
    <name evidence="1" type="ORF">FJTKL_04830</name>
</gene>
<dbReference type="Proteomes" id="UP001600888">
    <property type="component" value="Unassembled WGS sequence"/>
</dbReference>
<dbReference type="EMBL" id="JBAWTH010000192">
    <property type="protein sequence ID" value="KAL2273277.1"/>
    <property type="molecule type" value="Genomic_DNA"/>
</dbReference>
<comment type="caution">
    <text evidence="1">The sequence shown here is derived from an EMBL/GenBank/DDBJ whole genome shotgun (WGS) entry which is preliminary data.</text>
</comment>
<keyword evidence="2" id="KW-1185">Reference proteome</keyword>